<keyword evidence="1" id="KW-0812">Transmembrane</keyword>
<evidence type="ECO:0000313" key="2">
    <source>
        <dbReference type="EMBL" id="RXJ04542.1"/>
    </source>
</evidence>
<feature type="transmembrane region" description="Helical" evidence="1">
    <location>
        <begin position="6"/>
        <end position="27"/>
    </location>
</feature>
<accession>A0A4Q0VYU0</accession>
<sequence length="216" mass="24938">MAIELKILYSSLIMVLILGISFFYAAFSIQKKKGVIVEKFRPMLLILPTISIYQYYYQTVKLELDSTFFTQAIIIFFILLTILSYLLRNKKVIAVHDIKQEEVIAVLESQLTSMSVPYKINNASDSEKVIFSLNDEGSKIIIEGGILGEESKTFSLIFKKCHQLQQIEELHYKVESTFREKQGDKVFWTQIVINSSLGLACTVAVIYFYFRFSFVF</sequence>
<dbReference type="AlphaFoldDB" id="A0A4Q0VYU0"/>
<evidence type="ECO:0000256" key="1">
    <source>
        <dbReference type="SAM" id="Phobius"/>
    </source>
</evidence>
<dbReference type="Proteomes" id="UP000290649">
    <property type="component" value="Unassembled WGS sequence"/>
</dbReference>
<feature type="transmembrane region" description="Helical" evidence="1">
    <location>
        <begin position="186"/>
        <end position="210"/>
    </location>
</feature>
<evidence type="ECO:0000313" key="3">
    <source>
        <dbReference type="Proteomes" id="UP000290649"/>
    </source>
</evidence>
<reference evidence="2 3" key="1">
    <citation type="journal article" date="2019" name="Int. J. Syst. Evol. Microbiol.">
        <title>Anaerobacillus alkaliphilus sp. nov., a novel alkaliphilic and moderately halophilic bacterium.</title>
        <authorList>
            <person name="Borsodi A.K."/>
            <person name="Aszalos J.M."/>
            <person name="Bihari P."/>
            <person name="Nagy I."/>
            <person name="Schumann P."/>
            <person name="Sproer C."/>
            <person name="Kovacs A.L."/>
            <person name="Boka K."/>
            <person name="Dobosy P."/>
            <person name="Ovari M."/>
            <person name="Szili-Kovacs T."/>
            <person name="Toth E."/>
        </authorList>
    </citation>
    <scope>NUCLEOTIDE SEQUENCE [LARGE SCALE GENOMIC DNA]</scope>
    <source>
        <strain evidence="2 3">B16-10</strain>
    </source>
</reference>
<keyword evidence="1" id="KW-1133">Transmembrane helix</keyword>
<comment type="caution">
    <text evidence="2">The sequence shown here is derived from an EMBL/GenBank/DDBJ whole genome shotgun (WGS) entry which is preliminary data.</text>
</comment>
<feature type="transmembrane region" description="Helical" evidence="1">
    <location>
        <begin position="68"/>
        <end position="87"/>
    </location>
</feature>
<keyword evidence="3" id="KW-1185">Reference proteome</keyword>
<dbReference type="EMBL" id="QOUX01000001">
    <property type="protein sequence ID" value="RXJ04542.1"/>
    <property type="molecule type" value="Genomic_DNA"/>
</dbReference>
<name>A0A4Q0VYU0_9BACI</name>
<protein>
    <submittedName>
        <fullName evidence="2">Uncharacterized protein</fullName>
    </submittedName>
</protein>
<organism evidence="2 3">
    <name type="scientific">Anaerobacillus alkaliphilus</name>
    <dbReference type="NCBI Taxonomy" id="1548597"/>
    <lineage>
        <taxon>Bacteria</taxon>
        <taxon>Bacillati</taxon>
        <taxon>Bacillota</taxon>
        <taxon>Bacilli</taxon>
        <taxon>Bacillales</taxon>
        <taxon>Bacillaceae</taxon>
        <taxon>Anaerobacillus</taxon>
    </lineage>
</organism>
<dbReference type="RefSeq" id="WP_129076881.1">
    <property type="nucleotide sequence ID" value="NZ_QOUX01000001.1"/>
</dbReference>
<proteinExistence type="predicted"/>
<keyword evidence="1" id="KW-0472">Membrane</keyword>
<gene>
    <name evidence="2" type="ORF">DS745_03930</name>
</gene>